<dbReference type="NCBIfam" id="TIGR01780">
    <property type="entry name" value="SSADH"/>
    <property type="match status" value="1"/>
</dbReference>
<keyword evidence="2 4" id="KW-0560">Oxidoreductase</keyword>
<dbReference type="Proteomes" id="UP001165135">
    <property type="component" value="Unassembled WGS sequence"/>
</dbReference>
<dbReference type="RefSeq" id="WP_285622532.1">
    <property type="nucleotide sequence ID" value="NZ_BSTJ01000004.1"/>
</dbReference>
<dbReference type="InterPro" id="IPR016162">
    <property type="entry name" value="Ald_DH_N"/>
</dbReference>
<dbReference type="SUPFAM" id="SSF53720">
    <property type="entry name" value="ALDH-like"/>
    <property type="match status" value="1"/>
</dbReference>
<dbReference type="GO" id="GO:0004777">
    <property type="term" value="F:succinate-semialdehyde dehydrogenase (NAD+) activity"/>
    <property type="evidence" value="ECO:0007669"/>
    <property type="project" value="TreeGrafter"/>
</dbReference>
<name>A0A9W6RGD8_9ACTN</name>
<evidence type="ECO:0000256" key="2">
    <source>
        <dbReference type="ARBA" id="ARBA00023002"/>
    </source>
</evidence>
<dbReference type="PROSITE" id="PS00070">
    <property type="entry name" value="ALDEHYDE_DEHYDR_CYS"/>
    <property type="match status" value="1"/>
</dbReference>
<dbReference type="AlphaFoldDB" id="A0A9W6RGD8"/>
<dbReference type="InterPro" id="IPR010102">
    <property type="entry name" value="Succ_semiAld_DH"/>
</dbReference>
<dbReference type="InterPro" id="IPR016161">
    <property type="entry name" value="Ald_DH/histidinol_DH"/>
</dbReference>
<dbReference type="CDD" id="cd07103">
    <property type="entry name" value="ALDH_F5_SSADH_GabD"/>
    <property type="match status" value="1"/>
</dbReference>
<proteinExistence type="inferred from homology"/>
<evidence type="ECO:0000256" key="1">
    <source>
        <dbReference type="ARBA" id="ARBA00009986"/>
    </source>
</evidence>
<evidence type="ECO:0000313" key="7">
    <source>
        <dbReference type="Proteomes" id="UP001165135"/>
    </source>
</evidence>
<dbReference type="Gene3D" id="3.40.309.10">
    <property type="entry name" value="Aldehyde Dehydrogenase, Chain A, domain 2"/>
    <property type="match status" value="1"/>
</dbReference>
<feature type="active site" evidence="3">
    <location>
        <position position="262"/>
    </location>
</feature>
<dbReference type="InterPro" id="IPR050740">
    <property type="entry name" value="Aldehyde_DH_Superfamily"/>
</dbReference>
<dbReference type="InterPro" id="IPR016163">
    <property type="entry name" value="Ald_DH_C"/>
</dbReference>
<gene>
    <name evidence="6" type="primary">gabD</name>
    <name evidence="6" type="ORF">Airi01_037280</name>
</gene>
<accession>A0A9W6RGD8</accession>
<reference evidence="6" key="1">
    <citation type="submission" date="2023-03" db="EMBL/GenBank/DDBJ databases">
        <title>Actinoallomurus iriomotensis NBRC 103681.</title>
        <authorList>
            <person name="Ichikawa N."/>
            <person name="Sato H."/>
            <person name="Tonouchi N."/>
        </authorList>
    </citation>
    <scope>NUCLEOTIDE SEQUENCE</scope>
    <source>
        <strain evidence="6">NBRC 103681</strain>
    </source>
</reference>
<evidence type="ECO:0000259" key="5">
    <source>
        <dbReference type="Pfam" id="PF00171"/>
    </source>
</evidence>
<dbReference type="InterPro" id="IPR015590">
    <property type="entry name" value="Aldehyde_DH_dom"/>
</dbReference>
<dbReference type="PANTHER" id="PTHR43353:SF5">
    <property type="entry name" value="SUCCINATE-SEMIALDEHYDE DEHYDROGENASE, MITOCHONDRIAL"/>
    <property type="match status" value="1"/>
</dbReference>
<dbReference type="FunFam" id="3.40.605.10:FF:000005">
    <property type="entry name" value="Succinate-semialdehyde dehydrogenase I"/>
    <property type="match status" value="1"/>
</dbReference>
<dbReference type="Gene3D" id="3.40.605.10">
    <property type="entry name" value="Aldehyde Dehydrogenase, Chain A, domain 1"/>
    <property type="match status" value="1"/>
</dbReference>
<comment type="similarity">
    <text evidence="1 4">Belongs to the aldehyde dehydrogenase family.</text>
</comment>
<dbReference type="Pfam" id="PF00171">
    <property type="entry name" value="Aldedh"/>
    <property type="match status" value="1"/>
</dbReference>
<dbReference type="PROSITE" id="PS00687">
    <property type="entry name" value="ALDEHYDE_DEHYDR_GLU"/>
    <property type="match status" value="1"/>
</dbReference>
<dbReference type="InterPro" id="IPR016160">
    <property type="entry name" value="Ald_DH_CS_CYS"/>
</dbReference>
<dbReference type="InterPro" id="IPR029510">
    <property type="entry name" value="Ald_DH_CS_GLU"/>
</dbReference>
<dbReference type="GO" id="GO:0009450">
    <property type="term" value="P:gamma-aminobutyric acid catabolic process"/>
    <property type="evidence" value="ECO:0007669"/>
    <property type="project" value="InterPro"/>
</dbReference>
<dbReference type="EMBL" id="BSTJ01000004">
    <property type="protein sequence ID" value="GLY75461.1"/>
    <property type="molecule type" value="Genomic_DNA"/>
</dbReference>
<protein>
    <submittedName>
        <fullName evidence="6">NAD-dependent succinate-semialdehyde dehydrogenase</fullName>
    </submittedName>
</protein>
<organism evidence="6 7">
    <name type="scientific">Actinoallomurus iriomotensis</name>
    <dbReference type="NCBI Taxonomy" id="478107"/>
    <lineage>
        <taxon>Bacteria</taxon>
        <taxon>Bacillati</taxon>
        <taxon>Actinomycetota</taxon>
        <taxon>Actinomycetes</taxon>
        <taxon>Streptosporangiales</taxon>
        <taxon>Thermomonosporaceae</taxon>
        <taxon>Actinoallomurus</taxon>
    </lineage>
</organism>
<comment type="caution">
    <text evidence="6">The sequence shown here is derived from an EMBL/GenBank/DDBJ whole genome shotgun (WGS) entry which is preliminary data.</text>
</comment>
<feature type="domain" description="Aldehyde dehydrogenase" evidence="5">
    <location>
        <begin position="26"/>
        <end position="484"/>
    </location>
</feature>
<dbReference type="FunFam" id="3.40.309.10:FF:000004">
    <property type="entry name" value="Succinate-semialdehyde dehydrogenase I"/>
    <property type="match status" value="1"/>
</dbReference>
<evidence type="ECO:0000256" key="3">
    <source>
        <dbReference type="PROSITE-ProRule" id="PRU10007"/>
    </source>
</evidence>
<evidence type="ECO:0000313" key="6">
    <source>
        <dbReference type="EMBL" id="GLY75461.1"/>
    </source>
</evidence>
<evidence type="ECO:0000256" key="4">
    <source>
        <dbReference type="RuleBase" id="RU003345"/>
    </source>
</evidence>
<dbReference type="PANTHER" id="PTHR43353">
    <property type="entry name" value="SUCCINATE-SEMIALDEHYDE DEHYDROGENASE, MITOCHONDRIAL"/>
    <property type="match status" value="1"/>
</dbReference>
<sequence>MNSTFDRTRLRDPGLLREDLFIDGEWTPGSAGERADVLDPATGAVVARMASATEADVVRAVEAAKAAAPGWARVTAPERARILRRWYELIVANADDLATILTAEQGKPLAEARGEILYGAGFVEWYAEEAKRTYGDVIPTNAAGRRLLAVRQPVGVSASITPWNFPSAMILRKAGPALAAGCPMIIKPAEETPLSATALAELGVRAGIPAGVLGVVSGEPAMIGEILTSHPAVRALSFTGSTEVGKLLMAQSARTVKKVALELGGNAPLIVFDDADLDAAVAGAMASKFRNAGQTCVCANRILVQSGVHDAFVERLRVAVEALKVGNGFEEGSEQGPLISPAAVAKVERHIGDAVGAGATVLAGGGRHELGRTFFQPTLLTGVRPDMLISREETFGPVAPVIAFDTEDEAIAIANDTPFGLAAYFFTTDLGRTWRVGEALEFGVVGVNTGLISYEGAPFGGVKESGLGREGSRHGIDEFTELKYLCVDGVG</sequence>